<evidence type="ECO:0000313" key="3">
    <source>
        <dbReference type="Proteomes" id="UP000215027"/>
    </source>
</evidence>
<dbReference type="Proteomes" id="UP000215027">
    <property type="component" value="Chromosome I"/>
</dbReference>
<dbReference type="InterPro" id="IPR024775">
    <property type="entry name" value="DinB-like"/>
</dbReference>
<dbReference type="AlphaFoldDB" id="A0A160T4A1"/>
<dbReference type="Gene3D" id="1.20.120.450">
    <property type="entry name" value="dinb family like domain"/>
    <property type="match status" value="1"/>
</dbReference>
<dbReference type="Pfam" id="PF12867">
    <property type="entry name" value="DinB_2"/>
    <property type="match status" value="1"/>
</dbReference>
<evidence type="ECO:0000313" key="2">
    <source>
        <dbReference type="EMBL" id="CUS03908.2"/>
    </source>
</evidence>
<gene>
    <name evidence="2" type="ORF">CFX0092_A2030</name>
</gene>
<feature type="domain" description="DinB-like" evidence="1">
    <location>
        <begin position="19"/>
        <end position="159"/>
    </location>
</feature>
<keyword evidence="3" id="KW-1185">Reference proteome</keyword>
<accession>A0A160T4A1</accession>
<dbReference type="OrthoDB" id="157719at2"/>
<dbReference type="SUPFAM" id="SSF109854">
    <property type="entry name" value="DinB/YfiT-like putative metalloenzymes"/>
    <property type="match status" value="1"/>
</dbReference>
<dbReference type="EMBL" id="LN890655">
    <property type="protein sequence ID" value="CUS03908.2"/>
    <property type="molecule type" value="Genomic_DNA"/>
</dbReference>
<sequence length="200" mass="22193">MPTSFDSLAMVFEGWEGYRRSITHAVAPLTPEQLTWRPAAQLRSVGELARHIALGPIGWFLWMGAPGSRELAGRITAWEDDADGNRYVIETAIDLADQAGQLVEWLDASGKMIADTLRLWTVADLQKTYLHTWNGDTYAISRQWTLWRIMAHDLHHGGELAILLGMQGLENFELGHLGGHIVLPPLADQADEDGSMPSIP</sequence>
<proteinExistence type="predicted"/>
<name>A0A160T4A1_9CHLR</name>
<dbReference type="RefSeq" id="WP_157913038.1">
    <property type="nucleotide sequence ID" value="NZ_LN890655.1"/>
</dbReference>
<dbReference type="InterPro" id="IPR034660">
    <property type="entry name" value="DinB/YfiT-like"/>
</dbReference>
<reference evidence="2" key="1">
    <citation type="submission" date="2016-01" db="EMBL/GenBank/DDBJ databases">
        <authorList>
            <person name="Mcilroy J.S."/>
            <person name="Karst M S."/>
            <person name="Albertsen M."/>
        </authorList>
    </citation>
    <scope>NUCLEOTIDE SEQUENCE</scope>
    <source>
        <strain evidence="2">Cfx-K</strain>
    </source>
</reference>
<evidence type="ECO:0000259" key="1">
    <source>
        <dbReference type="Pfam" id="PF12867"/>
    </source>
</evidence>
<dbReference type="KEGG" id="pbf:CFX0092_A2030"/>
<protein>
    <recommendedName>
        <fullName evidence="1">DinB-like domain-containing protein</fullName>
    </recommendedName>
</protein>
<organism evidence="2 3">
    <name type="scientific">Candidatus Promineifilum breve</name>
    <dbReference type="NCBI Taxonomy" id="1806508"/>
    <lineage>
        <taxon>Bacteria</taxon>
        <taxon>Bacillati</taxon>
        <taxon>Chloroflexota</taxon>
        <taxon>Ardenticatenia</taxon>
        <taxon>Candidatus Promineifilales</taxon>
        <taxon>Candidatus Promineifilaceae</taxon>
        <taxon>Candidatus Promineifilum</taxon>
    </lineage>
</organism>